<dbReference type="SUPFAM" id="SSF56349">
    <property type="entry name" value="DNA breaking-rejoining enzymes"/>
    <property type="match status" value="1"/>
</dbReference>
<evidence type="ECO:0000256" key="1">
    <source>
        <dbReference type="ARBA" id="ARBA00023172"/>
    </source>
</evidence>
<dbReference type="Gene3D" id="1.10.443.10">
    <property type="entry name" value="Intergrase catalytic core"/>
    <property type="match status" value="1"/>
</dbReference>
<dbReference type="RefSeq" id="WP_096346716.1">
    <property type="nucleotide sequence ID" value="NZ_CP033116.1"/>
</dbReference>
<dbReference type="Proteomes" id="UP000344571">
    <property type="component" value="Chromosome"/>
</dbReference>
<evidence type="ECO:0000313" key="3">
    <source>
        <dbReference type="EMBL" id="PCC99259.1"/>
    </source>
</evidence>
<dbReference type="Pfam" id="PF00589">
    <property type="entry name" value="Phage_integrase"/>
    <property type="match status" value="1"/>
</dbReference>
<reference evidence="3 5" key="1">
    <citation type="submission" date="2017-09" db="EMBL/GenBank/DDBJ databases">
        <title>Bacterial and phytoplankton interrelationship in Kongsfjorden, an Arctic fjord.</title>
        <authorList>
            <person name="Sinha R."/>
            <person name="Krishnan K."/>
        </authorList>
    </citation>
    <scope>NUCLEOTIDE SEQUENCE [LARGE SCALE GENOMIC DNA]</scope>
    <source>
        <strain evidence="3 5">58</strain>
    </source>
</reference>
<evidence type="ECO:0000259" key="2">
    <source>
        <dbReference type="PROSITE" id="PS51898"/>
    </source>
</evidence>
<protein>
    <recommendedName>
        <fullName evidence="2">Tyr recombinase domain-containing protein</fullName>
    </recommendedName>
</protein>
<evidence type="ECO:0000313" key="5">
    <source>
        <dbReference type="Proteomes" id="UP000243750"/>
    </source>
</evidence>
<dbReference type="GO" id="GO:0006310">
    <property type="term" value="P:DNA recombination"/>
    <property type="evidence" value="ECO:0007669"/>
    <property type="project" value="UniProtKB-KW"/>
</dbReference>
<dbReference type="EMBL" id="NWMT01000112">
    <property type="protein sequence ID" value="PCC99259.1"/>
    <property type="molecule type" value="Genomic_DNA"/>
</dbReference>
<organism evidence="3 5">
    <name type="scientific">Halopseudomonas pelagia</name>
    <dbReference type="NCBI Taxonomy" id="553151"/>
    <lineage>
        <taxon>Bacteria</taxon>
        <taxon>Pseudomonadati</taxon>
        <taxon>Pseudomonadota</taxon>
        <taxon>Gammaproteobacteria</taxon>
        <taxon>Pseudomonadales</taxon>
        <taxon>Pseudomonadaceae</taxon>
        <taxon>Halopseudomonas</taxon>
    </lineage>
</organism>
<dbReference type="GO" id="GO:0003677">
    <property type="term" value="F:DNA binding"/>
    <property type="evidence" value="ECO:0007669"/>
    <property type="project" value="InterPro"/>
</dbReference>
<dbReference type="AlphaFoldDB" id="A0AA91Z626"/>
<dbReference type="InterPro" id="IPR013762">
    <property type="entry name" value="Integrase-like_cat_sf"/>
</dbReference>
<keyword evidence="1" id="KW-0233">DNA recombination</keyword>
<proteinExistence type="predicted"/>
<dbReference type="Proteomes" id="UP000243750">
    <property type="component" value="Unassembled WGS sequence"/>
</dbReference>
<feature type="domain" description="Tyr recombinase" evidence="2">
    <location>
        <begin position="514"/>
        <end position="720"/>
    </location>
</feature>
<accession>A0AA91Z626</accession>
<dbReference type="EMBL" id="CP033116">
    <property type="protein sequence ID" value="QFY55037.1"/>
    <property type="molecule type" value="Genomic_DNA"/>
</dbReference>
<gene>
    <name evidence="3" type="ORF">CO192_11335</name>
    <name evidence="4" type="ORF">EAO82_00810</name>
</gene>
<dbReference type="PROSITE" id="PS51898">
    <property type="entry name" value="TYR_RECOMBINASE"/>
    <property type="match status" value="1"/>
</dbReference>
<dbReference type="InterPro" id="IPR002104">
    <property type="entry name" value="Integrase_catalytic"/>
</dbReference>
<sequence>MSRPLYGSALRAKRNNINYSNAEAQVHDAMPGLIATHLPALSGCPLDREEFGAQVHNFQRFLRTEYPDIKRFKIAYEFLADFVAKGNEQGLWQLDIPAIIVSVSRTTTSRSHHNFKAGIRAGKLYQSWLHQLAIEKHSSDPETRLADVLISALFYGGLANPRAVTSLANVLVSEPKPLQIAGDNGAFAWIDLILIGDKDPLNDKASDESGTKWQSLHRFYPDNRTLGQLVQFQHIKKYTDLRESGERNQSDVWEILRKRLAGSTQKNSITSLSAFCQGAQAVTETLPDVELPQALLECAAGRVGSVSLPSKLLQKWLLITLDDATPKTFSLSGVQIAWKCGQPKTSLNHGTQNSYSDSGEKRSVDALIKQISAALQAEISGVKNTPARAIARLQEIGGQALPLNAALLVDWLLDCLVTRKIKVSSASRYFSELGSLWLFHTNEADIDDMDESELEQVYRQILTFKPGEKIKSLNYLQARLRDLHRFATQSDHYGLPELTGFFECAGDTQLQPQVRTGYIPEHNYQAMIRGVRNLTGVDRDTKEGLAVLLILAYRTGLRRGELLKLRLSDIEKSDEYWFYVVNNRYGNNKTDSARRRIPVYLLLLPNELERFRQYLNHRLAQNKNHINTLLFSEPHAVSVPYRGSIVSGLTKDLLSFQGLDELSFHHFRHSTLTNIFVVMEENPDLIQKLTGYSVDQAKKIRSELFCSNPMSSRDKYSAIAGLAGHLVPDTTFLYYVHETSLLFWQQLAKFDPVLDKEQISRLSGLSSKAINPYFIANDETVRLSAMRPEILKRLAPMSRTFKTKTLSTVATEEAPYTPLRPKPTVRDCHAVLRDLEDGDPVLTLSVRYAIDKNKILGWREAAKEIQSLTTKAGNSRHFPKDVVPKAIGIPLAPIRPQDRATAAETDKVISLLRDAYGEDSIGIRWCIEYWKNNTSQAKPGTRFTHFEDAAKFVNSLERVIPKGRWGLNILVAPKVSIEELDTWRSLGISYQMQEVSQGSSVQAYLRLRHINEKEIIGKRKHIKQFSSQLLNYVFHMLAIMVDGVGYEQPQCAGAKQ</sequence>
<name>A0AA91Z626_9GAMM</name>
<dbReference type="GO" id="GO:0015074">
    <property type="term" value="P:DNA integration"/>
    <property type="evidence" value="ECO:0007669"/>
    <property type="project" value="InterPro"/>
</dbReference>
<dbReference type="InterPro" id="IPR011010">
    <property type="entry name" value="DNA_brk_join_enz"/>
</dbReference>
<evidence type="ECO:0000313" key="4">
    <source>
        <dbReference type="EMBL" id="QFY55037.1"/>
    </source>
</evidence>
<evidence type="ECO:0000313" key="6">
    <source>
        <dbReference type="Proteomes" id="UP000344571"/>
    </source>
</evidence>
<reference evidence="4 6" key="2">
    <citation type="submission" date="2018-10" db="EMBL/GenBank/DDBJ databases">
        <title>Complete genome sequence of Pseudomonas pelagia strain Kongs-67.</title>
        <authorList>
            <person name="Sinha R.K."/>
            <person name="Krishnan K."/>
        </authorList>
    </citation>
    <scope>NUCLEOTIDE SEQUENCE [LARGE SCALE GENOMIC DNA]</scope>
    <source>
        <strain evidence="4 6">Kongs-67</strain>
    </source>
</reference>
<keyword evidence="6" id="KW-1185">Reference proteome</keyword>